<dbReference type="PROSITE" id="PS01309">
    <property type="entry name" value="UPF0057"/>
    <property type="match status" value="1"/>
</dbReference>
<protein>
    <submittedName>
        <fullName evidence="7">Plasma membrane proteolipid 3</fullName>
    </submittedName>
</protein>
<comment type="similarity">
    <text evidence="2">Belongs to the UPF0057 (PMP3) family.</text>
</comment>
<name>A0A0N1NXP9_9EURO</name>
<evidence type="ECO:0000256" key="4">
    <source>
        <dbReference type="ARBA" id="ARBA00022989"/>
    </source>
</evidence>
<evidence type="ECO:0000313" key="7">
    <source>
        <dbReference type="EMBL" id="KPI38007.1"/>
    </source>
</evidence>
<dbReference type="PANTHER" id="PTHR21659:SF42">
    <property type="entry name" value="UPF0057 MEMBRANE PROTEIN ZK632.10-RELATED"/>
    <property type="match status" value="1"/>
</dbReference>
<dbReference type="OrthoDB" id="2152119at2759"/>
<evidence type="ECO:0000256" key="1">
    <source>
        <dbReference type="ARBA" id="ARBA00004370"/>
    </source>
</evidence>
<evidence type="ECO:0000256" key="3">
    <source>
        <dbReference type="ARBA" id="ARBA00022692"/>
    </source>
</evidence>
<dbReference type="AlphaFoldDB" id="A0A0N1NXP9"/>
<keyword evidence="3 6" id="KW-0812">Transmembrane</keyword>
<dbReference type="Proteomes" id="UP000038010">
    <property type="component" value="Unassembled WGS sequence"/>
</dbReference>
<comment type="subcellular location">
    <subcellularLocation>
        <location evidence="1">Membrane</location>
    </subcellularLocation>
</comment>
<evidence type="ECO:0000256" key="2">
    <source>
        <dbReference type="ARBA" id="ARBA00009530"/>
    </source>
</evidence>
<dbReference type="GeneID" id="28735021"/>
<keyword evidence="8" id="KW-1185">Reference proteome</keyword>
<organism evidence="7 8">
    <name type="scientific">Cyphellophora attinorum</name>
    <dbReference type="NCBI Taxonomy" id="1664694"/>
    <lineage>
        <taxon>Eukaryota</taxon>
        <taxon>Fungi</taxon>
        <taxon>Dikarya</taxon>
        <taxon>Ascomycota</taxon>
        <taxon>Pezizomycotina</taxon>
        <taxon>Eurotiomycetes</taxon>
        <taxon>Chaetothyriomycetidae</taxon>
        <taxon>Chaetothyriales</taxon>
        <taxon>Cyphellophoraceae</taxon>
        <taxon>Cyphellophora</taxon>
    </lineage>
</organism>
<evidence type="ECO:0000256" key="5">
    <source>
        <dbReference type="ARBA" id="ARBA00023136"/>
    </source>
</evidence>
<proteinExistence type="inferred from homology"/>
<feature type="transmembrane region" description="Helical" evidence="6">
    <location>
        <begin position="7"/>
        <end position="26"/>
    </location>
</feature>
<dbReference type="PANTHER" id="PTHR21659">
    <property type="entry name" value="HYDROPHOBIC PROTEIN RCI2 LOW TEMPERATURE AND SALT RESPONSIVE PROTEIN LTI6 -RELATED"/>
    <property type="match status" value="1"/>
</dbReference>
<reference evidence="7 8" key="1">
    <citation type="submission" date="2015-06" db="EMBL/GenBank/DDBJ databases">
        <title>Draft genome of the ant-associated black yeast Phialophora attae CBS 131958.</title>
        <authorList>
            <person name="Moreno L.F."/>
            <person name="Stielow B.J."/>
            <person name="de Hoog S."/>
            <person name="Vicente V.A."/>
            <person name="Weiss V.A."/>
            <person name="de Vries M."/>
            <person name="Cruz L.M."/>
            <person name="Souza E.M."/>
        </authorList>
    </citation>
    <scope>NUCLEOTIDE SEQUENCE [LARGE SCALE GENOMIC DNA]</scope>
    <source>
        <strain evidence="7 8">CBS 131958</strain>
    </source>
</reference>
<evidence type="ECO:0000313" key="8">
    <source>
        <dbReference type="Proteomes" id="UP000038010"/>
    </source>
</evidence>
<gene>
    <name evidence="7" type="ORF">AB675_3115</name>
</gene>
<dbReference type="VEuPathDB" id="FungiDB:AB675_3115"/>
<comment type="caution">
    <text evidence="7">The sequence shown here is derived from an EMBL/GenBank/DDBJ whole genome shotgun (WGS) entry which is preliminary data.</text>
</comment>
<dbReference type="InterPro" id="IPR000612">
    <property type="entry name" value="PMP3"/>
</dbReference>
<sequence length="95" mass="10246">MGDGAPALLIVLITILFPPVGVAMVSGCGADLFINIALTILGYFPGHIHAFYIEYVYFDRRERARNGELTGEPAPGVYSDRVQSGGLRQQGYGTL</sequence>
<dbReference type="GO" id="GO:0016020">
    <property type="term" value="C:membrane"/>
    <property type="evidence" value="ECO:0007669"/>
    <property type="project" value="UniProtKB-SubCell"/>
</dbReference>
<feature type="transmembrane region" description="Helical" evidence="6">
    <location>
        <begin position="32"/>
        <end position="53"/>
    </location>
</feature>
<dbReference type="EMBL" id="LFJN01000021">
    <property type="protein sequence ID" value="KPI38007.1"/>
    <property type="molecule type" value="Genomic_DNA"/>
</dbReference>
<evidence type="ECO:0000256" key="6">
    <source>
        <dbReference type="SAM" id="Phobius"/>
    </source>
</evidence>
<keyword evidence="5 6" id="KW-0472">Membrane</keyword>
<dbReference type="Pfam" id="PF01679">
    <property type="entry name" value="Pmp3"/>
    <property type="match status" value="1"/>
</dbReference>
<dbReference type="RefSeq" id="XP_017997970.1">
    <property type="nucleotide sequence ID" value="XM_018143141.1"/>
</dbReference>
<accession>A0A0N1NXP9</accession>
<keyword evidence="4 6" id="KW-1133">Transmembrane helix</keyword>